<protein>
    <recommendedName>
        <fullName evidence="3">Spindle assembly checkpoint component MAD1</fullName>
    </recommendedName>
</protein>
<evidence type="ECO:0000256" key="6">
    <source>
        <dbReference type="ARBA" id="ARBA00023242"/>
    </source>
</evidence>
<dbReference type="RefSeq" id="XP_018982692.1">
    <property type="nucleotide sequence ID" value="XM_019126711.1"/>
</dbReference>
<dbReference type="Gene3D" id="3.30.457.60">
    <property type="match status" value="1"/>
</dbReference>
<evidence type="ECO:0000256" key="1">
    <source>
        <dbReference type="ARBA" id="ARBA00004123"/>
    </source>
</evidence>
<dbReference type="OrthoDB" id="331602at2759"/>
<dbReference type="GO" id="GO:0005635">
    <property type="term" value="C:nuclear envelope"/>
    <property type="evidence" value="ECO:0007669"/>
    <property type="project" value="TreeGrafter"/>
</dbReference>
<keyword evidence="6" id="KW-0539">Nucleus</keyword>
<dbReference type="PANTHER" id="PTHR23168:SF0">
    <property type="entry name" value="MITOTIC SPINDLE ASSEMBLY CHECKPOINT PROTEIN MAD1"/>
    <property type="match status" value="1"/>
</dbReference>
<gene>
    <name evidence="10" type="ORF">BABINDRAFT_10261</name>
</gene>
<keyword evidence="8" id="KW-0175">Coiled coil</keyword>
<feature type="coiled-coil region" evidence="8">
    <location>
        <begin position="431"/>
        <end position="458"/>
    </location>
</feature>
<name>A0A1E3QIT8_9ASCO</name>
<feature type="region of interest" description="Disordered" evidence="9">
    <location>
        <begin position="1"/>
        <end position="23"/>
    </location>
</feature>
<dbReference type="GO" id="GO:0007094">
    <property type="term" value="P:mitotic spindle assembly checkpoint signaling"/>
    <property type="evidence" value="ECO:0007669"/>
    <property type="project" value="InterPro"/>
</dbReference>
<accession>A0A1E3QIT8</accession>
<dbReference type="Pfam" id="PF05557">
    <property type="entry name" value="MAD"/>
    <property type="match status" value="1"/>
</dbReference>
<proteinExistence type="inferred from homology"/>
<comment type="subcellular location">
    <subcellularLocation>
        <location evidence="1">Nucleus</location>
    </subcellularLocation>
</comment>
<dbReference type="GO" id="GO:0000776">
    <property type="term" value="C:kinetochore"/>
    <property type="evidence" value="ECO:0007669"/>
    <property type="project" value="TreeGrafter"/>
</dbReference>
<evidence type="ECO:0000313" key="11">
    <source>
        <dbReference type="Proteomes" id="UP000094336"/>
    </source>
</evidence>
<evidence type="ECO:0000256" key="8">
    <source>
        <dbReference type="SAM" id="Coils"/>
    </source>
</evidence>
<dbReference type="Proteomes" id="UP000094336">
    <property type="component" value="Unassembled WGS sequence"/>
</dbReference>
<evidence type="ECO:0000256" key="3">
    <source>
        <dbReference type="ARBA" id="ARBA00022019"/>
    </source>
</evidence>
<dbReference type="GO" id="GO:0051315">
    <property type="term" value="P:attachment of mitotic spindle microtubules to kinetochore"/>
    <property type="evidence" value="ECO:0007669"/>
    <property type="project" value="TreeGrafter"/>
</dbReference>
<feature type="coiled-coil region" evidence="8">
    <location>
        <begin position="99"/>
        <end position="210"/>
    </location>
</feature>
<dbReference type="EMBL" id="KV454441">
    <property type="protein sequence ID" value="ODQ77364.1"/>
    <property type="molecule type" value="Genomic_DNA"/>
</dbReference>
<dbReference type="GO" id="GO:0072686">
    <property type="term" value="C:mitotic spindle"/>
    <property type="evidence" value="ECO:0007669"/>
    <property type="project" value="TreeGrafter"/>
</dbReference>
<feature type="coiled-coil region" evidence="8">
    <location>
        <begin position="485"/>
        <end position="544"/>
    </location>
</feature>
<dbReference type="GO" id="GO:0051301">
    <property type="term" value="P:cell division"/>
    <property type="evidence" value="ECO:0007669"/>
    <property type="project" value="UniProtKB-KW"/>
</dbReference>
<keyword evidence="11" id="KW-1185">Reference proteome</keyword>
<dbReference type="InterPro" id="IPR008672">
    <property type="entry name" value="Mad1"/>
</dbReference>
<dbReference type="PANTHER" id="PTHR23168">
    <property type="entry name" value="MITOTIC SPINDLE ASSEMBLY CHECKPOINT PROTEIN MAD1 MITOTIC ARREST DEFICIENT-LIKE PROTEIN 1"/>
    <property type="match status" value="1"/>
</dbReference>
<keyword evidence="5" id="KW-0498">Mitosis</keyword>
<keyword evidence="7" id="KW-0131">Cell cycle</keyword>
<reference evidence="11" key="1">
    <citation type="submission" date="2016-05" db="EMBL/GenBank/DDBJ databases">
        <title>Comparative genomics of biotechnologically important yeasts.</title>
        <authorList>
            <consortium name="DOE Joint Genome Institute"/>
            <person name="Riley R."/>
            <person name="Haridas S."/>
            <person name="Wolfe K.H."/>
            <person name="Lopes M.R."/>
            <person name="Hittinger C.T."/>
            <person name="Goker M."/>
            <person name="Salamov A."/>
            <person name="Wisecaver J."/>
            <person name="Long T.M."/>
            <person name="Aerts A.L."/>
            <person name="Barry K."/>
            <person name="Choi C."/>
            <person name="Clum A."/>
            <person name="Coughlan A.Y."/>
            <person name="Deshpande S."/>
            <person name="Douglass A.P."/>
            <person name="Hanson S.J."/>
            <person name="Klenk H.-P."/>
            <person name="Labutti K."/>
            <person name="Lapidus A."/>
            <person name="Lindquist E."/>
            <person name="Lipzen A."/>
            <person name="Meier-Kolthoff J.P."/>
            <person name="Ohm R.A."/>
            <person name="Otillar R.P."/>
            <person name="Pangilinan J."/>
            <person name="Peng Y."/>
            <person name="Rokas A."/>
            <person name="Rosa C.A."/>
            <person name="Scheuner C."/>
            <person name="Sibirny A.A."/>
            <person name="Slot J.C."/>
            <person name="Stielow J.B."/>
            <person name="Sun H."/>
            <person name="Kurtzman C.P."/>
            <person name="Blackwell M."/>
            <person name="Grigoriev I.V."/>
            <person name="Jeffries T.W."/>
        </authorList>
    </citation>
    <scope>NUCLEOTIDE SEQUENCE [LARGE SCALE GENOMIC DNA]</scope>
    <source>
        <strain evidence="11">NRRL Y-12698</strain>
    </source>
</reference>
<dbReference type="AlphaFoldDB" id="A0A1E3QIT8"/>
<evidence type="ECO:0000256" key="9">
    <source>
        <dbReference type="SAM" id="MobiDB-lite"/>
    </source>
</evidence>
<dbReference type="GeneID" id="30144565"/>
<comment type="similarity">
    <text evidence="2">Belongs to the MAD1 family.</text>
</comment>
<evidence type="ECO:0000256" key="5">
    <source>
        <dbReference type="ARBA" id="ARBA00022776"/>
    </source>
</evidence>
<evidence type="ECO:0000256" key="7">
    <source>
        <dbReference type="ARBA" id="ARBA00023306"/>
    </source>
</evidence>
<sequence>MPNESPQKRSLALSHASMASPKEMEQTIHRLTYELENLKTENQLLVTNAEATEYDCENRIKAMVGEKTALEASQNVLFDKHQALAAQVVRLKDDLAGLHARLTEETLNLRFEVQALQEENENVVRTKQDTETRLKRQANELSSTLTSLREVNELLETELLLKVEEIRRLKLELAGVQLVVAPVPIVTDTTDFLEKELSQQLETIKQFEAQTKQQQEHVKALTTTVQSLSLVKEENRSLEAKLQTDRDLEGRLHELELQRLELQKQLAGYGASVGDGLLTEYTKVRNENLVLNDQILQLRSELKLHDNEVDQIMGRFTELETLVDELTAKNAKLDRQKVLSLKEIESLRKQLKEIDEFDTTEHKLLHPSLSGPAYKVQLQLTLEDIEQIRSESERVRSEAISGQKRPRTDSPVNRSRAEKLEVRNLALENEKIQFLSRNKVLQDEVERLRKQLALATEIQSHKQQRVLELKSNPTRNHQMVKQTLLDTLTRENNQLLAKLQNQNKENPGVDHVPRAVYDRKILEQTQLEQQVSDLEKRQVRLKEVFSKKSLEFVNTISEILGYKLEFLSSSKVKVYSKYNAQQYLTIDPYKKTLKIGSNDEADFETEDEFERRCNGLIKYWVGEKGEIPCFLAALSLELFEKRVS</sequence>
<dbReference type="STRING" id="984486.A0A1E3QIT8"/>
<organism evidence="10 11">
    <name type="scientific">Babjeviella inositovora NRRL Y-12698</name>
    <dbReference type="NCBI Taxonomy" id="984486"/>
    <lineage>
        <taxon>Eukaryota</taxon>
        <taxon>Fungi</taxon>
        <taxon>Dikarya</taxon>
        <taxon>Ascomycota</taxon>
        <taxon>Saccharomycotina</taxon>
        <taxon>Pichiomycetes</taxon>
        <taxon>Serinales incertae sedis</taxon>
        <taxon>Babjeviella</taxon>
    </lineage>
</organism>
<evidence type="ECO:0000256" key="4">
    <source>
        <dbReference type="ARBA" id="ARBA00022618"/>
    </source>
</evidence>
<keyword evidence="4" id="KW-0132">Cell division</keyword>
<evidence type="ECO:0000256" key="2">
    <source>
        <dbReference type="ARBA" id="ARBA00008029"/>
    </source>
</evidence>
<evidence type="ECO:0000313" key="10">
    <source>
        <dbReference type="EMBL" id="ODQ77364.1"/>
    </source>
</evidence>
<feature type="region of interest" description="Disordered" evidence="9">
    <location>
        <begin position="393"/>
        <end position="414"/>
    </location>
</feature>